<feature type="transmembrane region" description="Helical" evidence="1">
    <location>
        <begin position="12"/>
        <end position="32"/>
    </location>
</feature>
<dbReference type="EMBL" id="JABBWG010000141">
    <property type="protein sequence ID" value="KAG1799567.1"/>
    <property type="molecule type" value="Genomic_DNA"/>
</dbReference>
<dbReference type="GeneID" id="64627776"/>
<reference evidence="2" key="1">
    <citation type="journal article" date="2020" name="New Phytol.">
        <title>Comparative genomics reveals dynamic genome evolution in host specialist ectomycorrhizal fungi.</title>
        <authorList>
            <person name="Lofgren L.A."/>
            <person name="Nguyen N.H."/>
            <person name="Vilgalys R."/>
            <person name="Ruytinx J."/>
            <person name="Liao H.L."/>
            <person name="Branco S."/>
            <person name="Kuo A."/>
            <person name="LaButti K."/>
            <person name="Lipzen A."/>
            <person name="Andreopoulos W."/>
            <person name="Pangilinan J."/>
            <person name="Riley R."/>
            <person name="Hundley H."/>
            <person name="Na H."/>
            <person name="Barry K."/>
            <person name="Grigoriev I.V."/>
            <person name="Stajich J.E."/>
            <person name="Kennedy P.G."/>
        </authorList>
    </citation>
    <scope>NUCLEOTIDE SEQUENCE</scope>
    <source>
        <strain evidence="2">MN1</strain>
    </source>
</reference>
<dbReference type="Proteomes" id="UP000807769">
    <property type="component" value="Unassembled WGS sequence"/>
</dbReference>
<keyword evidence="1" id="KW-0472">Membrane</keyword>
<keyword evidence="1" id="KW-1133">Transmembrane helix</keyword>
<dbReference type="AlphaFoldDB" id="A0A9P7DP27"/>
<comment type="caution">
    <text evidence="2">The sequence shown here is derived from an EMBL/GenBank/DDBJ whole genome shotgun (WGS) entry which is preliminary data.</text>
</comment>
<proteinExistence type="predicted"/>
<name>A0A9P7DP27_9AGAM</name>
<accession>A0A9P7DP27</accession>
<keyword evidence="3" id="KW-1185">Reference proteome</keyword>
<evidence type="ECO:0000313" key="3">
    <source>
        <dbReference type="Proteomes" id="UP000807769"/>
    </source>
</evidence>
<evidence type="ECO:0000256" key="1">
    <source>
        <dbReference type="SAM" id="Phobius"/>
    </source>
</evidence>
<keyword evidence="1" id="KW-0812">Transmembrane</keyword>
<dbReference type="RefSeq" id="XP_041185736.1">
    <property type="nucleotide sequence ID" value="XM_041333759.1"/>
</dbReference>
<evidence type="ECO:0000313" key="2">
    <source>
        <dbReference type="EMBL" id="KAG1799567.1"/>
    </source>
</evidence>
<sequence>MCLDLSCNVSLTIMILLAIVVPINTTTIYITATSTSPSLSITSVHVPSYDANNKQEVWPHGMYTVDMAAGFCQLDDPTLHVPYIKATYHQNHQAWIEANPKIRKAHELAKYAAGGLWKHFLHAHQIATGKQIKLLGELEIELYGHTLKRLVEGIMDGNVKLYVEGVTDGDVNLGAVECTIARVDFPFTWILLIECFGRTRLTLGEVSNEKYEGGEETCPEHVK</sequence>
<protein>
    <submittedName>
        <fullName evidence="2">Uncharacterized protein</fullName>
    </submittedName>
</protein>
<gene>
    <name evidence="2" type="ORF">BJ212DRAFT_1305513</name>
</gene>
<organism evidence="2 3">
    <name type="scientific">Suillus subaureus</name>
    <dbReference type="NCBI Taxonomy" id="48587"/>
    <lineage>
        <taxon>Eukaryota</taxon>
        <taxon>Fungi</taxon>
        <taxon>Dikarya</taxon>
        <taxon>Basidiomycota</taxon>
        <taxon>Agaricomycotina</taxon>
        <taxon>Agaricomycetes</taxon>
        <taxon>Agaricomycetidae</taxon>
        <taxon>Boletales</taxon>
        <taxon>Suillineae</taxon>
        <taxon>Suillaceae</taxon>
        <taxon>Suillus</taxon>
    </lineage>
</organism>
<dbReference type="OrthoDB" id="2688096at2759"/>